<keyword evidence="3" id="KW-1185">Reference proteome</keyword>
<proteinExistence type="predicted"/>
<name>A0ABD0U6D0_DENTH</name>
<dbReference type="EMBL" id="JANQDX010000017">
    <property type="protein sequence ID" value="KAL0908069.1"/>
    <property type="molecule type" value="Genomic_DNA"/>
</dbReference>
<dbReference type="AlphaFoldDB" id="A0ABD0U6D0"/>
<protein>
    <submittedName>
        <fullName evidence="2">Uncharacterized protein</fullName>
    </submittedName>
</protein>
<organism evidence="2 3">
    <name type="scientific">Dendrobium thyrsiflorum</name>
    <name type="common">Pinecone-like raceme dendrobium</name>
    <name type="synonym">Orchid</name>
    <dbReference type="NCBI Taxonomy" id="117978"/>
    <lineage>
        <taxon>Eukaryota</taxon>
        <taxon>Viridiplantae</taxon>
        <taxon>Streptophyta</taxon>
        <taxon>Embryophyta</taxon>
        <taxon>Tracheophyta</taxon>
        <taxon>Spermatophyta</taxon>
        <taxon>Magnoliopsida</taxon>
        <taxon>Liliopsida</taxon>
        <taxon>Asparagales</taxon>
        <taxon>Orchidaceae</taxon>
        <taxon>Epidendroideae</taxon>
        <taxon>Malaxideae</taxon>
        <taxon>Dendrobiinae</taxon>
        <taxon>Dendrobium</taxon>
    </lineage>
</organism>
<evidence type="ECO:0000256" key="1">
    <source>
        <dbReference type="SAM" id="MobiDB-lite"/>
    </source>
</evidence>
<gene>
    <name evidence="2" type="ORF">M5K25_022537</name>
</gene>
<evidence type="ECO:0000313" key="2">
    <source>
        <dbReference type="EMBL" id="KAL0908069.1"/>
    </source>
</evidence>
<feature type="region of interest" description="Disordered" evidence="1">
    <location>
        <begin position="36"/>
        <end position="133"/>
    </location>
</feature>
<reference evidence="2 3" key="1">
    <citation type="journal article" date="2024" name="Plant Biotechnol. J.">
        <title>Dendrobium thyrsiflorum genome and its molecular insights into genes involved in important horticultural traits.</title>
        <authorList>
            <person name="Chen B."/>
            <person name="Wang J.Y."/>
            <person name="Zheng P.J."/>
            <person name="Li K.L."/>
            <person name="Liang Y.M."/>
            <person name="Chen X.F."/>
            <person name="Zhang C."/>
            <person name="Zhao X."/>
            <person name="He X."/>
            <person name="Zhang G.Q."/>
            <person name="Liu Z.J."/>
            <person name="Xu Q."/>
        </authorList>
    </citation>
    <scope>NUCLEOTIDE SEQUENCE [LARGE SCALE GENOMIC DNA]</scope>
    <source>
        <strain evidence="2">GZMU011</strain>
    </source>
</reference>
<feature type="compositionally biased region" description="Basic and acidic residues" evidence="1">
    <location>
        <begin position="36"/>
        <end position="49"/>
    </location>
</feature>
<evidence type="ECO:0000313" key="3">
    <source>
        <dbReference type="Proteomes" id="UP001552299"/>
    </source>
</evidence>
<sequence>MSILDETNPMSLRSLNFDIIKALKCSINDPSFLTCERTRRGSQEKEESSSRLAPPRPPPEFCRTTAKVRPHHQLTSDSCRTTDWRQASARPPGDPQTSAGPPIGPQPDAGPPSDSWTSAGPPLDAGLPPDHCLTPDFPWTTDNSLSDLRRPPTMVFPTSIARRLRSLRPLSNTILPTSITRKWSFRPLSLADNDLFDLRRSPTTVLTTFFANYGSSYKAKKLNFIFLYCRKYSRTQQFGAVSGKMVLARGNFCSNLEEFKNA</sequence>
<feature type="compositionally biased region" description="Polar residues" evidence="1">
    <location>
        <begin position="73"/>
        <end position="85"/>
    </location>
</feature>
<dbReference type="Proteomes" id="UP001552299">
    <property type="component" value="Unassembled WGS sequence"/>
</dbReference>
<comment type="caution">
    <text evidence="2">The sequence shown here is derived from an EMBL/GenBank/DDBJ whole genome shotgun (WGS) entry which is preliminary data.</text>
</comment>
<accession>A0ABD0U6D0</accession>